<gene>
    <name evidence="2" type="ORF">FPRO05_05144</name>
</gene>
<feature type="compositionally biased region" description="Polar residues" evidence="1">
    <location>
        <begin position="32"/>
        <end position="45"/>
    </location>
</feature>
<feature type="region of interest" description="Disordered" evidence="1">
    <location>
        <begin position="29"/>
        <end position="60"/>
    </location>
</feature>
<dbReference type="AlphaFoldDB" id="A0A365MQ19"/>
<evidence type="ECO:0000313" key="3">
    <source>
        <dbReference type="Proteomes" id="UP000251714"/>
    </source>
</evidence>
<reference evidence="2 3" key="1">
    <citation type="submission" date="2017-12" db="EMBL/GenBank/DDBJ databases">
        <title>Genome sequence of the mycotoxigenic crop pathogen Fusarium proliferatum, strain ITEM 2341 from Date Palm.</title>
        <authorList>
            <person name="Almiman B.F."/>
            <person name="Shittu T.A."/>
            <person name="Muthumeenakshi S."/>
            <person name="Baroncelli R."/>
            <person name="Sreenivasaprasada S."/>
        </authorList>
    </citation>
    <scope>NUCLEOTIDE SEQUENCE [LARGE SCALE GENOMIC DNA]</scope>
    <source>
        <strain evidence="2 3">ITEM 2341</strain>
    </source>
</reference>
<evidence type="ECO:0000256" key="1">
    <source>
        <dbReference type="SAM" id="MobiDB-lite"/>
    </source>
</evidence>
<evidence type="ECO:0000313" key="2">
    <source>
        <dbReference type="EMBL" id="RBA10555.1"/>
    </source>
</evidence>
<dbReference type="Proteomes" id="UP000251714">
    <property type="component" value="Unassembled WGS sequence"/>
</dbReference>
<organism evidence="2 3">
    <name type="scientific">Gibberella intermedia</name>
    <name type="common">Bulb rot disease fungus</name>
    <name type="synonym">Fusarium proliferatum</name>
    <dbReference type="NCBI Taxonomy" id="948311"/>
    <lineage>
        <taxon>Eukaryota</taxon>
        <taxon>Fungi</taxon>
        <taxon>Dikarya</taxon>
        <taxon>Ascomycota</taxon>
        <taxon>Pezizomycotina</taxon>
        <taxon>Sordariomycetes</taxon>
        <taxon>Hypocreomycetidae</taxon>
        <taxon>Hypocreales</taxon>
        <taxon>Nectriaceae</taxon>
        <taxon>Fusarium</taxon>
        <taxon>Fusarium fujikuroi species complex</taxon>
    </lineage>
</organism>
<protein>
    <submittedName>
        <fullName evidence="2">Uncharacterized protein</fullName>
    </submittedName>
</protein>
<name>A0A365MQ19_GIBIN</name>
<sequence length="60" mass="6993">MSCLWKTRLGCRNTGSQLRRLLPFLQDRPNARMSSEPQLPWQQADSMEPLNPPDERQVVL</sequence>
<comment type="caution">
    <text evidence="2">The sequence shown here is derived from an EMBL/GenBank/DDBJ whole genome shotgun (WGS) entry which is preliminary data.</text>
</comment>
<dbReference type="EMBL" id="PKMI01000061">
    <property type="protein sequence ID" value="RBA10555.1"/>
    <property type="molecule type" value="Genomic_DNA"/>
</dbReference>
<proteinExistence type="predicted"/>
<accession>A0A365MQ19</accession>